<protein>
    <recommendedName>
        <fullName evidence="3">2'-phosphotransferase</fullName>
        <ecNumber evidence="3">2.7.1.160</ecNumber>
    </recommendedName>
</protein>
<dbReference type="EC" id="2.7.1.160" evidence="3"/>
<organism evidence="8 9">
    <name type="scientific">Candida dubliniensis (strain CD36 / ATCC MYA-646 / CBS 7987 / NCPF 3949 / NRRL Y-17841)</name>
    <name type="common">Yeast</name>
    <dbReference type="NCBI Taxonomy" id="573826"/>
    <lineage>
        <taxon>Eukaryota</taxon>
        <taxon>Fungi</taxon>
        <taxon>Dikarya</taxon>
        <taxon>Ascomycota</taxon>
        <taxon>Saccharomycotina</taxon>
        <taxon>Pichiomycetes</taxon>
        <taxon>Debaryomycetaceae</taxon>
        <taxon>Candida/Lodderomyces clade</taxon>
        <taxon>Candida</taxon>
    </lineage>
</organism>
<evidence type="ECO:0000256" key="1">
    <source>
        <dbReference type="ARBA" id="ARBA00003343"/>
    </source>
</evidence>
<dbReference type="GO" id="GO:0000215">
    <property type="term" value="F:tRNA 2'-phosphotransferase activity"/>
    <property type="evidence" value="ECO:0007669"/>
    <property type="project" value="UniProtKB-EC"/>
</dbReference>
<evidence type="ECO:0000256" key="5">
    <source>
        <dbReference type="ARBA" id="ARBA00023027"/>
    </source>
</evidence>
<reference evidence="8 9" key="1">
    <citation type="journal article" date="2009" name="Genome Res.">
        <title>Comparative genomics of the fungal pathogens Candida dubliniensis and Candida albicans.</title>
        <authorList>
            <person name="Jackson A.P."/>
            <person name="Gamble J.A."/>
            <person name="Yeomans T."/>
            <person name="Moran G.P."/>
            <person name="Saunders D."/>
            <person name="Harris D."/>
            <person name="Aslett M."/>
            <person name="Barrell J.F."/>
            <person name="Butler G."/>
            <person name="Citiulo F."/>
            <person name="Coleman D.C."/>
            <person name="de Groot P.W.J."/>
            <person name="Goodwin T.J."/>
            <person name="Quail M.A."/>
            <person name="McQuillan J."/>
            <person name="Munro C.A."/>
            <person name="Pain A."/>
            <person name="Poulter R.T."/>
            <person name="Rajandream M.A."/>
            <person name="Renauld H."/>
            <person name="Spiering M.J."/>
            <person name="Tivey A."/>
            <person name="Gow N.A.R."/>
            <person name="Barrell B."/>
            <person name="Sullivan D.J."/>
            <person name="Berriman M."/>
        </authorList>
    </citation>
    <scope>NUCLEOTIDE SEQUENCE [LARGE SCALE GENOMIC DNA]</scope>
    <source>
        <strain evidence="9">CD36 / ATCC MYA-646 / CBS 7987 / NCPF 3949 / NRRL Y-17841</strain>
    </source>
</reference>
<sequence length="207" mass="23776">MPPPDKARRDVLISKALSYLLRHGAEKEKLSIDEQGYVKISDVLSHQRLKSLKTTIEDIERIVRENDKKRFTIRDEMICANQGHSLKAVKNDNLVPMTIDELNQLRIYHGTYKTKLPIIKSSGGLSRMNRNHIHLTCDQYATCSGIRYNANVLVYIDASKCIEHGIVFYKSLNNVILTSGDKDGKISWEFIDRIVDLEGKEIYKEEI</sequence>
<dbReference type="InterPro" id="IPR002745">
    <property type="entry name" value="Ptrans_KptA/Tpt1"/>
</dbReference>
<dbReference type="SUPFAM" id="SSF56399">
    <property type="entry name" value="ADP-ribosylation"/>
    <property type="match status" value="1"/>
</dbReference>
<dbReference type="PANTHER" id="PTHR12684">
    <property type="entry name" value="PUTATIVE PHOSPHOTRANSFERASE"/>
    <property type="match status" value="1"/>
</dbReference>
<dbReference type="GO" id="GO:0006388">
    <property type="term" value="P:tRNA splicing, via endonucleolytic cleavage and ligation"/>
    <property type="evidence" value="ECO:0007669"/>
    <property type="project" value="TreeGrafter"/>
</dbReference>
<dbReference type="CGD" id="CAL0000160158">
    <property type="gene designation" value="Cd36_80320"/>
</dbReference>
<comment type="catalytic activity">
    <reaction evidence="6">
        <text>2'-phospho-[ligated tRNA] + NAD(+) = mature tRNA + ADP-alpha-D-ribose 1'',2''-cyclic phosphate + nicotinamide</text>
        <dbReference type="Rhea" id="RHEA:23324"/>
        <dbReference type="Rhea" id="RHEA-COMP:11106"/>
        <dbReference type="Rhea" id="RHEA-COMP:11107"/>
        <dbReference type="ChEBI" id="CHEBI:17154"/>
        <dbReference type="ChEBI" id="CHEBI:57540"/>
        <dbReference type="ChEBI" id="CHEBI:76596"/>
        <dbReference type="ChEBI" id="CHEBI:82883"/>
        <dbReference type="ChEBI" id="CHEBI:85027"/>
        <dbReference type="EC" id="2.7.1.160"/>
    </reaction>
</comment>
<keyword evidence="9" id="KW-1185">Reference proteome</keyword>
<evidence type="ECO:0000256" key="3">
    <source>
        <dbReference type="ARBA" id="ARBA00012007"/>
    </source>
</evidence>
<evidence type="ECO:0000313" key="7">
    <source>
        <dbReference type="CGD" id="CAL0000160158"/>
    </source>
</evidence>
<dbReference type="RefSeq" id="XP_002418980.1">
    <property type="nucleotide sequence ID" value="XM_002418935.1"/>
</dbReference>
<evidence type="ECO:0000313" key="9">
    <source>
        <dbReference type="Proteomes" id="UP000002605"/>
    </source>
</evidence>
<dbReference type="Gene3D" id="1.10.10.970">
    <property type="entry name" value="RNA 2'-phosphotransferase, Tpt1/KptA family, N-terminal domain"/>
    <property type="match status" value="1"/>
</dbReference>
<name>B9WD13_CANDC</name>
<dbReference type="HOGENOM" id="CLU_052998_1_1_1"/>
<dbReference type="OrthoDB" id="419694at2759"/>
<dbReference type="eggNOG" id="KOG2278">
    <property type="taxonomic scope" value="Eukaryota"/>
</dbReference>
<evidence type="ECO:0000256" key="4">
    <source>
        <dbReference type="ARBA" id="ARBA00022679"/>
    </source>
</evidence>
<accession>B9WD13</accession>
<comment type="function">
    <text evidence="1">Catalyzes the last step of tRNA splicing, the transfer of the splice junction 2'-phosphate from ligated tRNA to NAD to produce ADP-ribose 1''-2'' cyclic phosphate.</text>
</comment>
<dbReference type="GeneID" id="8046762"/>
<dbReference type="AlphaFoldDB" id="B9WD13"/>
<dbReference type="InterPro" id="IPR042080">
    <property type="entry name" value="RNA_2'-PTrans_N"/>
</dbReference>
<dbReference type="EMBL" id="FM992690">
    <property type="protein sequence ID" value="CAX42562.1"/>
    <property type="molecule type" value="Genomic_DNA"/>
</dbReference>
<dbReference type="Gene3D" id="3.20.170.30">
    <property type="match status" value="1"/>
</dbReference>
<dbReference type="Proteomes" id="UP000002605">
    <property type="component" value="Chromosome 3"/>
</dbReference>
<dbReference type="Pfam" id="PF01885">
    <property type="entry name" value="PTS_2-RNA"/>
    <property type="match status" value="1"/>
</dbReference>
<keyword evidence="5" id="KW-0520">NAD</keyword>
<dbReference type="InterPro" id="IPR042081">
    <property type="entry name" value="RNA_2'-PTrans_C"/>
</dbReference>
<keyword evidence="4 8" id="KW-0808">Transferase</keyword>
<comment type="similarity">
    <text evidence="2">Belongs to the KptA/TPT1 family.</text>
</comment>
<evidence type="ECO:0000256" key="2">
    <source>
        <dbReference type="ARBA" id="ARBA00009836"/>
    </source>
</evidence>
<evidence type="ECO:0000313" key="8">
    <source>
        <dbReference type="EMBL" id="CAX42562.1"/>
    </source>
</evidence>
<proteinExistence type="inferred from homology"/>
<evidence type="ECO:0000256" key="6">
    <source>
        <dbReference type="ARBA" id="ARBA00047949"/>
    </source>
</evidence>
<dbReference type="FunFam" id="1.10.10.970:FF:000002">
    <property type="entry name" value="Tpt1p"/>
    <property type="match status" value="1"/>
</dbReference>
<dbReference type="KEGG" id="cdu:CD36_80320"/>
<dbReference type="PANTHER" id="PTHR12684:SF2">
    <property type="entry name" value="TRNA 2'-PHOSPHOTRANSFERASE 1"/>
    <property type="match status" value="1"/>
</dbReference>
<gene>
    <name evidence="7" type="ordered locus">Cd36_80320</name>
    <name evidence="8" type="ORF">CD36_80320</name>
</gene>